<dbReference type="AlphaFoldDB" id="B9TL93"/>
<name>B9TL93_RICCO</name>
<gene>
    <name evidence="4" type="ORF">RCOM_1978340</name>
</gene>
<dbReference type="PANTHER" id="PTHR23026">
    <property type="entry name" value="NADPH NITROREDUCTASE"/>
    <property type="match status" value="1"/>
</dbReference>
<dbReference type="GO" id="GO:0016491">
    <property type="term" value="F:oxidoreductase activity"/>
    <property type="evidence" value="ECO:0000318"/>
    <property type="project" value="GO_Central"/>
</dbReference>
<keyword evidence="4" id="KW-0560">Oxidoreductase</keyword>
<sequence>MNLADAIHARHTVKAFEAGQSLPQAQIDQLLNLLRQSPSSVNLQPWHYVVASTSEGRARIAKATAGTFIYNEPKVMNASHVIALCMRRDVDDAHLRAILEQEDLDGRFKDHPSAKDGQDKSRRSYVDIHRYELRDVPQWMEKQVYLALGGLLLGAAMLGIDATPMEGFDSRALDLELGLREK</sequence>
<evidence type="ECO:0000259" key="3">
    <source>
        <dbReference type="Pfam" id="PF00881"/>
    </source>
</evidence>
<dbReference type="NCBIfam" id="NF008275">
    <property type="entry name" value="PRK11053.1"/>
    <property type="match status" value="1"/>
</dbReference>
<organism evidence="4 5">
    <name type="scientific">Ricinus communis</name>
    <name type="common">Castor bean</name>
    <dbReference type="NCBI Taxonomy" id="3988"/>
    <lineage>
        <taxon>Eukaryota</taxon>
        <taxon>Viridiplantae</taxon>
        <taxon>Streptophyta</taxon>
        <taxon>Embryophyta</taxon>
        <taxon>Tracheophyta</taxon>
        <taxon>Spermatophyta</taxon>
        <taxon>Magnoliopsida</taxon>
        <taxon>eudicotyledons</taxon>
        <taxon>Gunneridae</taxon>
        <taxon>Pentapetalae</taxon>
        <taxon>rosids</taxon>
        <taxon>fabids</taxon>
        <taxon>Malpighiales</taxon>
        <taxon>Euphorbiaceae</taxon>
        <taxon>Acalyphoideae</taxon>
        <taxon>Acalypheae</taxon>
        <taxon>Ricinus</taxon>
    </lineage>
</organism>
<keyword evidence="1" id="KW-0520">NAD</keyword>
<keyword evidence="2" id="KW-1133">Transmembrane helix</keyword>
<dbReference type="InParanoid" id="B9TL93"/>
<dbReference type="InterPro" id="IPR050627">
    <property type="entry name" value="Nitroreductase/BluB"/>
</dbReference>
<proteinExistence type="predicted"/>
<dbReference type="EMBL" id="EQ986397">
    <property type="protein sequence ID" value="EEF23372.1"/>
    <property type="molecule type" value="Genomic_DNA"/>
</dbReference>
<keyword evidence="5" id="KW-1185">Reference proteome</keyword>
<dbReference type="GO" id="GO:0004155">
    <property type="term" value="F:6,7-dihydropteridine reductase activity"/>
    <property type="evidence" value="ECO:0007669"/>
    <property type="project" value="UniProtKB-EC"/>
</dbReference>
<dbReference type="Gene3D" id="3.40.109.10">
    <property type="entry name" value="NADH Oxidase"/>
    <property type="match status" value="1"/>
</dbReference>
<dbReference type="InterPro" id="IPR000415">
    <property type="entry name" value="Nitroreductase-like"/>
</dbReference>
<dbReference type="Pfam" id="PF00881">
    <property type="entry name" value="Nitroreductase"/>
    <property type="match status" value="1"/>
</dbReference>
<evidence type="ECO:0000313" key="5">
    <source>
        <dbReference type="Proteomes" id="UP000008311"/>
    </source>
</evidence>
<evidence type="ECO:0000313" key="4">
    <source>
        <dbReference type="EMBL" id="EEF23372.1"/>
    </source>
</evidence>
<keyword evidence="2" id="KW-0472">Membrane</keyword>
<dbReference type="SUPFAM" id="SSF55469">
    <property type="entry name" value="FMN-dependent nitroreductase-like"/>
    <property type="match status" value="1"/>
</dbReference>
<accession>B9TL93</accession>
<reference evidence="5" key="1">
    <citation type="journal article" date="2010" name="Nat. Biotechnol.">
        <title>Draft genome sequence of the oilseed species Ricinus communis.</title>
        <authorList>
            <person name="Chan A.P."/>
            <person name="Crabtree J."/>
            <person name="Zhao Q."/>
            <person name="Lorenzi H."/>
            <person name="Orvis J."/>
            <person name="Puiu D."/>
            <person name="Melake-Berhan A."/>
            <person name="Jones K.M."/>
            <person name="Redman J."/>
            <person name="Chen G."/>
            <person name="Cahoon E.B."/>
            <person name="Gedil M."/>
            <person name="Stanke M."/>
            <person name="Haas B.J."/>
            <person name="Wortman J.R."/>
            <person name="Fraser-Liggett C.M."/>
            <person name="Ravel J."/>
            <person name="Rabinowicz P.D."/>
        </authorList>
    </citation>
    <scope>NUCLEOTIDE SEQUENCE [LARGE SCALE GENOMIC DNA]</scope>
    <source>
        <strain evidence="5">cv. Hale</strain>
    </source>
</reference>
<protein>
    <submittedName>
        <fullName evidence="4">Oxygen-insensitive NAD(P)h nitroreductase, putative</fullName>
        <ecNumber evidence="4">1.5.1.34</ecNumber>
    </submittedName>
</protein>
<dbReference type="EC" id="1.5.1.34" evidence="4"/>
<dbReference type="Proteomes" id="UP000008311">
    <property type="component" value="Unassembled WGS sequence"/>
</dbReference>
<dbReference type="GO" id="GO:0046256">
    <property type="term" value="P:2,4,6-trinitrotoluene catabolic process"/>
    <property type="evidence" value="ECO:0000318"/>
    <property type="project" value="GO_Central"/>
</dbReference>
<feature type="domain" description="Nitroreductase" evidence="3">
    <location>
        <begin position="7"/>
        <end position="180"/>
    </location>
</feature>
<dbReference type="PANTHER" id="PTHR23026:SF125">
    <property type="entry name" value="OXYGEN-INSENSITIVE NAD(P)H NITROREDUCTASE"/>
    <property type="match status" value="1"/>
</dbReference>
<evidence type="ECO:0000256" key="1">
    <source>
        <dbReference type="ARBA" id="ARBA00023027"/>
    </source>
</evidence>
<feature type="non-terminal residue" evidence="4">
    <location>
        <position position="182"/>
    </location>
</feature>
<dbReference type="GO" id="GO:0005829">
    <property type="term" value="C:cytosol"/>
    <property type="evidence" value="ECO:0000318"/>
    <property type="project" value="GO_Central"/>
</dbReference>
<dbReference type="InterPro" id="IPR029479">
    <property type="entry name" value="Nitroreductase"/>
</dbReference>
<keyword evidence="2" id="KW-0812">Transmembrane</keyword>
<feature type="transmembrane region" description="Helical" evidence="2">
    <location>
        <begin position="144"/>
        <end position="160"/>
    </location>
</feature>
<evidence type="ECO:0000256" key="2">
    <source>
        <dbReference type="SAM" id="Phobius"/>
    </source>
</evidence>